<dbReference type="InterPro" id="IPR002758">
    <property type="entry name" value="Cation_antiport_E"/>
</dbReference>
<keyword evidence="7 8" id="KW-0472">Membrane</keyword>
<feature type="transmembrane region" description="Helical" evidence="8">
    <location>
        <begin position="22"/>
        <end position="45"/>
    </location>
</feature>
<name>A0A934MU05_9BACL</name>
<dbReference type="AlphaFoldDB" id="A0A934MU05"/>
<reference evidence="9" key="1">
    <citation type="submission" date="2020-12" db="EMBL/GenBank/DDBJ databases">
        <authorList>
            <person name="Huq M.A."/>
        </authorList>
    </citation>
    <scope>NUCLEOTIDE SEQUENCE</scope>
    <source>
        <strain evidence="9">MAHUQ-46</strain>
    </source>
</reference>
<keyword evidence="6 8" id="KW-1133">Transmembrane helix</keyword>
<dbReference type="PIRSF" id="PIRSF019239">
    <property type="entry name" value="MrpE"/>
    <property type="match status" value="1"/>
</dbReference>
<comment type="subcellular location">
    <subcellularLocation>
        <location evidence="1">Cell membrane</location>
        <topology evidence="1">Multi-pass membrane protein</topology>
    </subcellularLocation>
</comment>
<dbReference type="GO" id="GO:0015297">
    <property type="term" value="F:antiporter activity"/>
    <property type="evidence" value="ECO:0007669"/>
    <property type="project" value="UniProtKB-KW"/>
</dbReference>
<evidence type="ECO:0000313" key="9">
    <source>
        <dbReference type="EMBL" id="MBJ6360597.1"/>
    </source>
</evidence>
<dbReference type="GO" id="GO:0008324">
    <property type="term" value="F:monoatomic cation transmembrane transporter activity"/>
    <property type="evidence" value="ECO:0007669"/>
    <property type="project" value="InterPro"/>
</dbReference>
<dbReference type="EMBL" id="JAELUP010000012">
    <property type="protein sequence ID" value="MBJ6360597.1"/>
    <property type="molecule type" value="Genomic_DNA"/>
</dbReference>
<feature type="transmembrane region" description="Helical" evidence="8">
    <location>
        <begin position="57"/>
        <end position="77"/>
    </location>
</feature>
<keyword evidence="3" id="KW-0050">Antiport</keyword>
<dbReference type="Pfam" id="PF01899">
    <property type="entry name" value="MNHE"/>
    <property type="match status" value="1"/>
</dbReference>
<evidence type="ECO:0000256" key="6">
    <source>
        <dbReference type="ARBA" id="ARBA00022989"/>
    </source>
</evidence>
<evidence type="ECO:0000256" key="1">
    <source>
        <dbReference type="ARBA" id="ARBA00004651"/>
    </source>
</evidence>
<comment type="similarity">
    <text evidence="2">Belongs to the CPA3 antiporters (TC 2.A.63) subunit E family.</text>
</comment>
<accession>A0A934MU05</accession>
<dbReference type="RefSeq" id="WP_199018150.1">
    <property type="nucleotide sequence ID" value="NZ_JAELUP010000012.1"/>
</dbReference>
<keyword evidence="3" id="KW-0813">Transport</keyword>
<sequence>MTLQILLNLVIGMVWMLLHDEWNMLTFTIGFLIGSIFIFALRRFFPGPFYGLKIWSIIKLLILFNVELVKSSLIVIGQITRPKLNIQPGIFKLETKLKSDWEIIMLTNLLALTPGSAVLEIAPQEGVMYIHAMDMAEFRHSIAKTKDLFEEAIIEVMR</sequence>
<organism evidence="9 10">
    <name type="scientific">Paenibacillus roseus</name>
    <dbReference type="NCBI Taxonomy" id="2798579"/>
    <lineage>
        <taxon>Bacteria</taxon>
        <taxon>Bacillati</taxon>
        <taxon>Bacillota</taxon>
        <taxon>Bacilli</taxon>
        <taxon>Bacillales</taxon>
        <taxon>Paenibacillaceae</taxon>
        <taxon>Paenibacillus</taxon>
    </lineage>
</organism>
<keyword evidence="10" id="KW-1185">Reference proteome</keyword>
<evidence type="ECO:0000256" key="2">
    <source>
        <dbReference type="ARBA" id="ARBA00006228"/>
    </source>
</evidence>
<protein>
    <submittedName>
        <fullName evidence="9">Na+/H+ antiporter subunit E</fullName>
    </submittedName>
</protein>
<comment type="caution">
    <text evidence="9">The sequence shown here is derived from an EMBL/GenBank/DDBJ whole genome shotgun (WGS) entry which is preliminary data.</text>
</comment>
<evidence type="ECO:0000256" key="5">
    <source>
        <dbReference type="ARBA" id="ARBA00022692"/>
    </source>
</evidence>
<evidence type="ECO:0000313" key="10">
    <source>
        <dbReference type="Proteomes" id="UP000640274"/>
    </source>
</evidence>
<dbReference type="PANTHER" id="PTHR34584:SF1">
    <property type="entry name" value="NA(+)_H(+) ANTIPORTER SUBUNIT E1"/>
    <property type="match status" value="1"/>
</dbReference>
<dbReference type="GO" id="GO:0005886">
    <property type="term" value="C:plasma membrane"/>
    <property type="evidence" value="ECO:0007669"/>
    <property type="project" value="UniProtKB-SubCell"/>
</dbReference>
<dbReference type="Proteomes" id="UP000640274">
    <property type="component" value="Unassembled WGS sequence"/>
</dbReference>
<evidence type="ECO:0000256" key="3">
    <source>
        <dbReference type="ARBA" id="ARBA00022449"/>
    </source>
</evidence>
<proteinExistence type="inferred from homology"/>
<dbReference type="PANTHER" id="PTHR34584">
    <property type="entry name" value="NA(+)/H(+) ANTIPORTER SUBUNIT E1"/>
    <property type="match status" value="1"/>
</dbReference>
<keyword evidence="5 8" id="KW-0812">Transmembrane</keyword>
<gene>
    <name evidence="9" type="ORF">JFN88_04585</name>
</gene>
<evidence type="ECO:0000256" key="4">
    <source>
        <dbReference type="ARBA" id="ARBA00022475"/>
    </source>
</evidence>
<evidence type="ECO:0000256" key="7">
    <source>
        <dbReference type="ARBA" id="ARBA00023136"/>
    </source>
</evidence>
<evidence type="ECO:0000256" key="8">
    <source>
        <dbReference type="SAM" id="Phobius"/>
    </source>
</evidence>
<keyword evidence="4" id="KW-1003">Cell membrane</keyword>